<comment type="caution">
    <text evidence="6">The sequence shown here is derived from an EMBL/GenBank/DDBJ whole genome shotgun (WGS) entry which is preliminary data.</text>
</comment>
<evidence type="ECO:0000259" key="4">
    <source>
        <dbReference type="Pfam" id="PF25917"/>
    </source>
</evidence>
<organism evidence="6 7">
    <name type="scientific">Halopseudomonas laoshanensis</name>
    <dbReference type="NCBI Taxonomy" id="2268758"/>
    <lineage>
        <taxon>Bacteria</taxon>
        <taxon>Pseudomonadati</taxon>
        <taxon>Pseudomonadota</taxon>
        <taxon>Gammaproteobacteria</taxon>
        <taxon>Pseudomonadales</taxon>
        <taxon>Pseudomonadaceae</taxon>
        <taxon>Halopseudomonas</taxon>
    </lineage>
</organism>
<dbReference type="OrthoDB" id="9806939at2"/>
<dbReference type="Gene3D" id="2.40.50.100">
    <property type="match status" value="1"/>
</dbReference>
<evidence type="ECO:0000313" key="7">
    <source>
        <dbReference type="Proteomes" id="UP000463138"/>
    </source>
</evidence>
<dbReference type="GO" id="GO:0015562">
    <property type="term" value="F:efflux transmembrane transporter activity"/>
    <property type="evidence" value="ECO:0007669"/>
    <property type="project" value="TreeGrafter"/>
</dbReference>
<dbReference type="InterPro" id="IPR058792">
    <property type="entry name" value="Beta-barrel_RND_2"/>
</dbReference>
<dbReference type="Proteomes" id="UP000463138">
    <property type="component" value="Unassembled WGS sequence"/>
</dbReference>
<dbReference type="InterPro" id="IPR006143">
    <property type="entry name" value="RND_pump_MFP"/>
</dbReference>
<evidence type="ECO:0000256" key="3">
    <source>
        <dbReference type="SAM" id="MobiDB-lite"/>
    </source>
</evidence>
<dbReference type="Pfam" id="PF25954">
    <property type="entry name" value="Beta-barrel_RND_2"/>
    <property type="match status" value="1"/>
</dbReference>
<feature type="compositionally biased region" description="Low complexity" evidence="3">
    <location>
        <begin position="342"/>
        <end position="352"/>
    </location>
</feature>
<feature type="domain" description="Multidrug resistance protein MdtA-like barrel-sandwich hybrid" evidence="4">
    <location>
        <begin position="60"/>
        <end position="186"/>
    </location>
</feature>
<dbReference type="GO" id="GO:1990281">
    <property type="term" value="C:efflux pump complex"/>
    <property type="evidence" value="ECO:0007669"/>
    <property type="project" value="TreeGrafter"/>
</dbReference>
<evidence type="ECO:0000256" key="1">
    <source>
        <dbReference type="ARBA" id="ARBA00009477"/>
    </source>
</evidence>
<evidence type="ECO:0000259" key="5">
    <source>
        <dbReference type="Pfam" id="PF25954"/>
    </source>
</evidence>
<dbReference type="AlphaFoldDB" id="A0A7V7GPS1"/>
<sequence length="363" mass="39311">MALVLGLWLLLGEKRSAQDEAPLVEAPAEETLHQVETRWSVAQPLAREQVLQGQLQPWQQVEVMAQVSGRVEQLSRQQGDQVSAGEVLLELSDEGRSMQLTQARANYRLRQTELESTRKLRASNYATETEIVRLEGELARAGAELEAAELAVQYNRPVAPFDGVVDRRHVDVGELVQSGAELMSVVNVKRLKATAHIPQQDASRVAVGQKVTLEVTGGRQLQGVVRFISLAADPQTRSFYVEIEAQNPELWRVAGGSATLRIQLPPVLAHQFSPALLRLGPDGQLGVHAVDESGQVINYPVRVVAITNDGATVEGLPEKLQVITQGAGFVEPGQQVETKLVSASDAESEAVSPLARPGMGAAE</sequence>
<feature type="region of interest" description="Disordered" evidence="3">
    <location>
        <begin position="342"/>
        <end position="363"/>
    </location>
</feature>
<dbReference type="Gene3D" id="2.40.30.170">
    <property type="match status" value="1"/>
</dbReference>
<dbReference type="Gene3D" id="1.10.287.470">
    <property type="entry name" value="Helix hairpin bin"/>
    <property type="match status" value="1"/>
</dbReference>
<dbReference type="EMBL" id="QOVF01000007">
    <property type="protein sequence ID" value="KAA0691909.1"/>
    <property type="molecule type" value="Genomic_DNA"/>
</dbReference>
<gene>
    <name evidence="6" type="ORF">DT594_16285</name>
</gene>
<keyword evidence="7" id="KW-1185">Reference proteome</keyword>
<feature type="domain" description="CusB-like beta-barrel" evidence="5">
    <location>
        <begin position="194"/>
        <end position="262"/>
    </location>
</feature>
<dbReference type="InterPro" id="IPR058625">
    <property type="entry name" value="MdtA-like_BSH"/>
</dbReference>
<comment type="similarity">
    <text evidence="1">Belongs to the membrane fusion protein (MFP) (TC 8.A.1) family.</text>
</comment>
<evidence type="ECO:0000313" key="6">
    <source>
        <dbReference type="EMBL" id="KAA0691909.1"/>
    </source>
</evidence>
<keyword evidence="2" id="KW-0175">Coiled coil</keyword>
<protein>
    <submittedName>
        <fullName evidence="6">Efflux RND transporter periplasmic adaptor subunit</fullName>
    </submittedName>
</protein>
<proteinExistence type="inferred from homology"/>
<accession>A0A7V7GPS1</accession>
<evidence type="ECO:0000256" key="2">
    <source>
        <dbReference type="ARBA" id="ARBA00023054"/>
    </source>
</evidence>
<dbReference type="PANTHER" id="PTHR30469">
    <property type="entry name" value="MULTIDRUG RESISTANCE PROTEIN MDTA"/>
    <property type="match status" value="1"/>
</dbReference>
<dbReference type="NCBIfam" id="TIGR01730">
    <property type="entry name" value="RND_mfp"/>
    <property type="match status" value="1"/>
</dbReference>
<name>A0A7V7GPS1_9GAMM</name>
<dbReference type="SUPFAM" id="SSF111369">
    <property type="entry name" value="HlyD-like secretion proteins"/>
    <property type="match status" value="1"/>
</dbReference>
<dbReference type="Pfam" id="PF25917">
    <property type="entry name" value="BSH_RND"/>
    <property type="match status" value="1"/>
</dbReference>
<reference evidence="6 7" key="1">
    <citation type="submission" date="2018-07" db="EMBL/GenBank/DDBJ databases">
        <title>Pseudomonas laoshanensis sp. nov., isolated from soil.</title>
        <authorList>
            <person name="Sun J."/>
            <person name="Yu L."/>
            <person name="Wang M."/>
            <person name="Zhang C."/>
        </authorList>
    </citation>
    <scope>NUCLEOTIDE SEQUENCE [LARGE SCALE GENOMIC DNA]</scope>
    <source>
        <strain evidence="6 7">Y22</strain>
    </source>
</reference>